<dbReference type="GO" id="GO:0016020">
    <property type="term" value="C:membrane"/>
    <property type="evidence" value="ECO:0007669"/>
    <property type="project" value="InterPro"/>
</dbReference>
<evidence type="ECO:0000256" key="2">
    <source>
        <dbReference type="SAM" id="Phobius"/>
    </source>
</evidence>
<name>A0A177EEC0_9MICR</name>
<keyword evidence="4" id="KW-1185">Reference proteome</keyword>
<feature type="transmembrane region" description="Helical" evidence="2">
    <location>
        <begin position="221"/>
        <end position="254"/>
    </location>
</feature>
<dbReference type="Proteomes" id="UP000185944">
    <property type="component" value="Unassembled WGS sequence"/>
</dbReference>
<dbReference type="AlphaFoldDB" id="A0A177EEC0"/>
<dbReference type="STRING" id="1805483.A0A177EEC0"/>
<dbReference type="GO" id="GO:0016192">
    <property type="term" value="P:vesicle-mediated transport"/>
    <property type="evidence" value="ECO:0007669"/>
    <property type="project" value="InterPro"/>
</dbReference>
<dbReference type="SUPFAM" id="SSF47661">
    <property type="entry name" value="t-snare proteins"/>
    <property type="match status" value="1"/>
</dbReference>
<reference evidence="3 4" key="1">
    <citation type="submission" date="2016-02" db="EMBL/GenBank/DDBJ databases">
        <title>Discovery of a natural microsporidian pathogen with a broad tissue tropism in Caenorhabditis elegans.</title>
        <authorList>
            <person name="Luallen R.J."/>
            <person name="Reinke A.W."/>
            <person name="Tong L."/>
            <person name="Botts M.R."/>
            <person name="Felix M.-A."/>
            <person name="Troemel E.R."/>
        </authorList>
    </citation>
    <scope>NUCLEOTIDE SEQUENCE [LARGE SCALE GENOMIC DNA]</scope>
    <source>
        <strain evidence="3 4">JUm2807</strain>
    </source>
</reference>
<dbReference type="Gene3D" id="1.20.5.110">
    <property type="match status" value="1"/>
</dbReference>
<sequence length="291" mass="32038">MKKFLQSVYKANREIDEQKGVIEQMDGLTRKVSGASNEKEAGLLRDSLTQLRDEFIASVKATKTRIETLKKKSQATESHSQQHTQQQHIASLVERVKKLVEHFSTVQSEFGSEERHRLKSQYIIAKPTATKAEIEEVEYSEDAPSSFRVDASAKGKKHTLLHIATGIAQVTEMTEELNLLVHKTERDVDKVAVTTTETEVKAKKADKDLKKTLRYQKLARYAKIVCVTLAIFLLFLFFGGILIAVVFFVVMQVLNYQSSGSSTPSSDAGSTAPGLGANPAPTAAPGTAPTA</sequence>
<comment type="caution">
    <text evidence="3">The sequence shown here is derived from an EMBL/GenBank/DDBJ whole genome shotgun (WGS) entry which is preliminary data.</text>
</comment>
<evidence type="ECO:0000313" key="4">
    <source>
        <dbReference type="Proteomes" id="UP000185944"/>
    </source>
</evidence>
<evidence type="ECO:0008006" key="5">
    <source>
        <dbReference type="Google" id="ProtNLM"/>
    </source>
</evidence>
<protein>
    <recommendedName>
        <fullName evidence="5">t-SNARE coiled-coil homology domain-containing protein</fullName>
    </recommendedName>
</protein>
<organism evidence="3 4">
    <name type="scientific">Nematocida displodere</name>
    <dbReference type="NCBI Taxonomy" id="1805483"/>
    <lineage>
        <taxon>Eukaryota</taxon>
        <taxon>Fungi</taxon>
        <taxon>Fungi incertae sedis</taxon>
        <taxon>Microsporidia</taxon>
        <taxon>Nematocida</taxon>
    </lineage>
</organism>
<dbReference type="OrthoDB" id="10255013at2759"/>
<keyword evidence="2" id="KW-0812">Transmembrane</keyword>
<dbReference type="InterPro" id="IPR010989">
    <property type="entry name" value="SNARE"/>
</dbReference>
<evidence type="ECO:0000256" key="1">
    <source>
        <dbReference type="SAM" id="MobiDB-lite"/>
    </source>
</evidence>
<keyword evidence="2" id="KW-0472">Membrane</keyword>
<evidence type="ECO:0000313" key="3">
    <source>
        <dbReference type="EMBL" id="OAG29339.1"/>
    </source>
</evidence>
<proteinExistence type="predicted"/>
<dbReference type="RefSeq" id="XP_067544018.1">
    <property type="nucleotide sequence ID" value="XM_067688830.1"/>
</dbReference>
<dbReference type="Gene3D" id="1.20.58.70">
    <property type="match status" value="1"/>
</dbReference>
<keyword evidence="2" id="KW-1133">Transmembrane helix</keyword>
<dbReference type="VEuPathDB" id="MicrosporidiaDB:NEDG_01412"/>
<gene>
    <name evidence="3" type="ORF">NEDG_01412</name>
</gene>
<dbReference type="GeneID" id="93647762"/>
<dbReference type="EMBL" id="LTDL01000041">
    <property type="protein sequence ID" value="OAG29339.1"/>
    <property type="molecule type" value="Genomic_DNA"/>
</dbReference>
<accession>A0A177EEC0</accession>
<feature type="region of interest" description="Disordered" evidence="1">
    <location>
        <begin position="259"/>
        <end position="291"/>
    </location>
</feature>